<dbReference type="RefSeq" id="WP_158002397.1">
    <property type="nucleotide sequence ID" value="NZ_CAADNI010000023.1"/>
</dbReference>
<keyword evidence="1" id="KW-0812">Transmembrane</keyword>
<dbReference type="EMBL" id="WXZT01000012">
    <property type="protein sequence ID" value="MZZ14085.1"/>
    <property type="molecule type" value="Genomic_DNA"/>
</dbReference>
<dbReference type="AlphaFoldDB" id="A0A6B1Y8X9"/>
<evidence type="ECO:0000313" key="3">
    <source>
        <dbReference type="Proteomes" id="UP000644192"/>
    </source>
</evidence>
<comment type="caution">
    <text evidence="2">The sequence shown here is derived from an EMBL/GenBank/DDBJ whole genome shotgun (WGS) entry which is preliminary data.</text>
</comment>
<evidence type="ECO:0000313" key="2">
    <source>
        <dbReference type="EMBL" id="MZZ14085.1"/>
    </source>
</evidence>
<sequence>MGDPLHRTSQGERSMLGKAEKLSVLVVFELRLIILFLFLQIVRSALE</sequence>
<gene>
    <name evidence="2" type="ORF">GUL26_17700</name>
</gene>
<dbReference type="Proteomes" id="UP000644192">
    <property type="component" value="Unassembled WGS sequence"/>
</dbReference>
<reference evidence="2" key="1">
    <citation type="submission" date="2020-01" db="EMBL/GenBank/DDBJ databases">
        <title>Bacteria Cultured from War Wounds Associated with the Conflict in Eastern Ukraine.</title>
        <authorList>
            <person name="Snesrud E."/>
            <person name="Galac M.R."/>
            <person name="Mc Gann P."/>
            <person name="Valentine K."/>
            <person name="Viacheslav K."/>
        </authorList>
    </citation>
    <scope>NUCLEOTIDE SEQUENCE</scope>
    <source>
        <strain evidence="2">VNMU148</strain>
    </source>
</reference>
<protein>
    <submittedName>
        <fullName evidence="2">Uncharacterized protein</fullName>
    </submittedName>
</protein>
<evidence type="ECO:0000256" key="1">
    <source>
        <dbReference type="SAM" id="Phobius"/>
    </source>
</evidence>
<accession>A0A6B1Y8X9</accession>
<organism evidence="2 3">
    <name type="scientific">Pseudomonas aeruginosa</name>
    <dbReference type="NCBI Taxonomy" id="287"/>
    <lineage>
        <taxon>Bacteria</taxon>
        <taxon>Pseudomonadati</taxon>
        <taxon>Pseudomonadota</taxon>
        <taxon>Gammaproteobacteria</taxon>
        <taxon>Pseudomonadales</taxon>
        <taxon>Pseudomonadaceae</taxon>
        <taxon>Pseudomonas</taxon>
    </lineage>
</organism>
<proteinExistence type="predicted"/>
<feature type="transmembrane region" description="Helical" evidence="1">
    <location>
        <begin position="22"/>
        <end position="42"/>
    </location>
</feature>
<name>A0A6B1Y8X9_PSEAI</name>
<keyword evidence="1" id="KW-1133">Transmembrane helix</keyword>
<keyword evidence="1" id="KW-0472">Membrane</keyword>